<proteinExistence type="predicted"/>
<dbReference type="AlphaFoldDB" id="A0A4D9CVJ5"/>
<reference evidence="1 2" key="1">
    <citation type="submission" date="2019-01" db="EMBL/GenBank/DDBJ databases">
        <title>Nuclear Genome Assembly of the Microalgal Biofuel strain Nannochloropsis salina CCMP1776.</title>
        <authorList>
            <person name="Hovde B."/>
        </authorList>
    </citation>
    <scope>NUCLEOTIDE SEQUENCE [LARGE SCALE GENOMIC DNA]</scope>
    <source>
        <strain evidence="1 2">CCMP1776</strain>
    </source>
</reference>
<dbReference type="OrthoDB" id="10441960at2759"/>
<organism evidence="1 2">
    <name type="scientific">Nannochloropsis salina CCMP1776</name>
    <dbReference type="NCBI Taxonomy" id="1027361"/>
    <lineage>
        <taxon>Eukaryota</taxon>
        <taxon>Sar</taxon>
        <taxon>Stramenopiles</taxon>
        <taxon>Ochrophyta</taxon>
        <taxon>Eustigmatophyceae</taxon>
        <taxon>Eustigmatales</taxon>
        <taxon>Monodopsidaceae</taxon>
        <taxon>Microchloropsis</taxon>
        <taxon>Microchloropsis salina</taxon>
    </lineage>
</organism>
<keyword evidence="2" id="KW-1185">Reference proteome</keyword>
<dbReference type="Proteomes" id="UP000355283">
    <property type="component" value="Unassembled WGS sequence"/>
</dbReference>
<accession>A0A4D9CVJ5</accession>
<evidence type="ECO:0000313" key="1">
    <source>
        <dbReference type="EMBL" id="TFJ82956.1"/>
    </source>
</evidence>
<name>A0A4D9CVJ5_9STRA</name>
<comment type="caution">
    <text evidence="1">The sequence shown here is derived from an EMBL/GenBank/DDBJ whole genome shotgun (WGS) entry which is preliminary data.</text>
</comment>
<protein>
    <submittedName>
        <fullName evidence="1">Uncharacterized protein</fullName>
    </submittedName>
</protein>
<dbReference type="EMBL" id="SDOX01000085">
    <property type="protein sequence ID" value="TFJ82956.1"/>
    <property type="molecule type" value="Genomic_DNA"/>
</dbReference>
<sequence length="224" mass="24271">MATAVSEPRDALAEWRVFLPLPTKLTSAALGDAFDGAYDERKGDGMVGRRDVYLAVNPTIGLKRRGSKGRVELKVMTEGGIAEDGGIKGIEHWKKYKIGKGLAEEESLAHVHTLLESHGLIDSHVTSLLASEDGTKSVEVAKLRVDKAYDTEGVHVEDCLVEAEGKDYRSFAVEGKPDDVKRFLATHPVGQKLYAQATADVGAILHGYPGFVLLQSLVLDIQAF</sequence>
<evidence type="ECO:0000313" key="2">
    <source>
        <dbReference type="Proteomes" id="UP000355283"/>
    </source>
</evidence>
<gene>
    <name evidence="1" type="ORF">NSK_005729</name>
</gene>